<dbReference type="EMBL" id="CP042467">
    <property type="protein sequence ID" value="QED29674.1"/>
    <property type="molecule type" value="Genomic_DNA"/>
</dbReference>
<feature type="transmembrane region" description="Helical" evidence="2">
    <location>
        <begin position="63"/>
        <end position="84"/>
    </location>
</feature>
<proteinExistence type="predicted"/>
<keyword evidence="2" id="KW-0472">Membrane</keyword>
<evidence type="ECO:0008006" key="5">
    <source>
        <dbReference type="Google" id="ProtNLM"/>
    </source>
</evidence>
<feature type="transmembrane region" description="Helical" evidence="2">
    <location>
        <begin position="20"/>
        <end position="43"/>
    </location>
</feature>
<dbReference type="KEGG" id="bbae:FRD01_21020"/>
<name>A0A5B8XW75_9DELT</name>
<feature type="compositionally biased region" description="Polar residues" evidence="1">
    <location>
        <begin position="360"/>
        <end position="369"/>
    </location>
</feature>
<evidence type="ECO:0000256" key="1">
    <source>
        <dbReference type="SAM" id="MobiDB-lite"/>
    </source>
</evidence>
<feature type="compositionally biased region" description="Basic residues" evidence="1">
    <location>
        <begin position="318"/>
        <end position="327"/>
    </location>
</feature>
<keyword evidence="2" id="KW-0812">Transmembrane</keyword>
<dbReference type="Proteomes" id="UP000321595">
    <property type="component" value="Chromosome"/>
</dbReference>
<dbReference type="RefSeq" id="WP_146962907.1">
    <property type="nucleotide sequence ID" value="NZ_CP042467.1"/>
</dbReference>
<protein>
    <recommendedName>
        <fullName evidence="5">Pilus assembly protein</fullName>
    </recommendedName>
</protein>
<accession>A0A5B8XW75</accession>
<evidence type="ECO:0000313" key="3">
    <source>
        <dbReference type="EMBL" id="QED29674.1"/>
    </source>
</evidence>
<feature type="transmembrane region" description="Helical" evidence="2">
    <location>
        <begin position="105"/>
        <end position="125"/>
    </location>
</feature>
<evidence type="ECO:0000256" key="2">
    <source>
        <dbReference type="SAM" id="Phobius"/>
    </source>
</evidence>
<feature type="region of interest" description="Disordered" evidence="1">
    <location>
        <begin position="318"/>
        <end position="369"/>
    </location>
</feature>
<keyword evidence="4" id="KW-1185">Reference proteome</keyword>
<dbReference type="AlphaFoldDB" id="A0A5B8XW75"/>
<dbReference type="OrthoDB" id="5526262at2"/>
<keyword evidence="2" id="KW-1133">Transmembrane helix</keyword>
<evidence type="ECO:0000313" key="4">
    <source>
        <dbReference type="Proteomes" id="UP000321595"/>
    </source>
</evidence>
<reference evidence="3 4" key="1">
    <citation type="submission" date="2019-08" db="EMBL/GenBank/DDBJ databases">
        <authorList>
            <person name="Liang Q."/>
        </authorList>
    </citation>
    <scope>NUCLEOTIDE SEQUENCE [LARGE SCALE GENOMIC DNA]</scope>
    <source>
        <strain evidence="3 4">V1718</strain>
    </source>
</reference>
<organism evidence="3 4">
    <name type="scientific">Microvenator marinus</name>
    <dbReference type="NCBI Taxonomy" id="2600177"/>
    <lineage>
        <taxon>Bacteria</taxon>
        <taxon>Deltaproteobacteria</taxon>
        <taxon>Bradymonadales</taxon>
        <taxon>Microvenatoraceae</taxon>
        <taxon>Microvenator</taxon>
    </lineage>
</organism>
<sequence>MKPSRHLQKSVVSTVCWGTIHLACVALIALVLGGLLAPSMITVWAAQYVWSTPELLDENILRLALHIGLAACVWGLMVITFLLARERRANKRSIVKLSRGTVLTETIIILPVWLLLVFGLAQLAINNIAGILGNVAVYEAARTAWVWEGEVGKRAGVTEAKMKEKVRTAVALVMTPVAPGGFVGNPTLPSHPSRMRTALAMANVPLVGGPASQLLPAGVTDLLGTGASLDLTIPTRNNQSVSRALDQELFIMRTVKKFTHAYHATKVTVNSGNDTTVTMEYIHFIAMPMMGPIFGKKKGLLYALNTSGTMRPGYYTTVKRKTSRRSQKNNPPNAARPSNMFNAAPTPNPGVNTGDIKGGANQSAGGDSW</sequence>
<gene>
    <name evidence="3" type="ORF">FRD01_21020</name>
</gene>